<accession>A0A1F6DEC8</accession>
<proteinExistence type="predicted"/>
<comment type="caution">
    <text evidence="2">The sequence shown here is derived from an EMBL/GenBank/DDBJ whole genome shotgun (WGS) entry which is preliminary data.</text>
</comment>
<dbReference type="EMBL" id="MFLF01000013">
    <property type="protein sequence ID" value="OGG59667.1"/>
    <property type="molecule type" value="Genomic_DNA"/>
</dbReference>
<sequence length="173" mass="18600">MFRIIGIIALLALPATLSAAVGISPSGIEATVPSGAQQDGSVIFMRDDEDAKTAMYVTVFSDSAFLLTEGVEYFMDAGVKRITIPYRFDATEYVPGSYTGILYLRPERASSRAVNGVQVQVQGGVRAAMTVTAPVAATWKDGARENIRDHFALYQETAGYLMGRAKAYVAGIF</sequence>
<organism evidence="2 3">
    <name type="scientific">Candidatus Kaiserbacteria bacterium RIFCSPHIGHO2_02_FULL_50_50</name>
    <dbReference type="NCBI Taxonomy" id="1798492"/>
    <lineage>
        <taxon>Bacteria</taxon>
        <taxon>Candidatus Kaiseribacteriota</taxon>
    </lineage>
</organism>
<dbReference type="Proteomes" id="UP000178794">
    <property type="component" value="Unassembled WGS sequence"/>
</dbReference>
<protein>
    <submittedName>
        <fullName evidence="2">Uncharacterized protein</fullName>
    </submittedName>
</protein>
<evidence type="ECO:0000256" key="1">
    <source>
        <dbReference type="SAM" id="SignalP"/>
    </source>
</evidence>
<name>A0A1F6DEC8_9BACT</name>
<evidence type="ECO:0000313" key="3">
    <source>
        <dbReference type="Proteomes" id="UP000178794"/>
    </source>
</evidence>
<evidence type="ECO:0000313" key="2">
    <source>
        <dbReference type="EMBL" id="OGG59667.1"/>
    </source>
</evidence>
<feature type="chain" id="PRO_5009523795" evidence="1">
    <location>
        <begin position="20"/>
        <end position="173"/>
    </location>
</feature>
<keyword evidence="1" id="KW-0732">Signal</keyword>
<gene>
    <name evidence="2" type="ORF">A3C89_00435</name>
</gene>
<reference evidence="2 3" key="1">
    <citation type="journal article" date="2016" name="Nat. Commun.">
        <title>Thousands of microbial genomes shed light on interconnected biogeochemical processes in an aquifer system.</title>
        <authorList>
            <person name="Anantharaman K."/>
            <person name="Brown C.T."/>
            <person name="Hug L.A."/>
            <person name="Sharon I."/>
            <person name="Castelle C.J."/>
            <person name="Probst A.J."/>
            <person name="Thomas B.C."/>
            <person name="Singh A."/>
            <person name="Wilkins M.J."/>
            <person name="Karaoz U."/>
            <person name="Brodie E.L."/>
            <person name="Williams K.H."/>
            <person name="Hubbard S.S."/>
            <person name="Banfield J.F."/>
        </authorList>
    </citation>
    <scope>NUCLEOTIDE SEQUENCE [LARGE SCALE GENOMIC DNA]</scope>
</reference>
<feature type="signal peptide" evidence="1">
    <location>
        <begin position="1"/>
        <end position="19"/>
    </location>
</feature>
<dbReference type="AlphaFoldDB" id="A0A1F6DEC8"/>